<evidence type="ECO:0000313" key="4">
    <source>
        <dbReference type="EMBL" id="KAE8706176.1"/>
    </source>
</evidence>
<feature type="repeat" description="PPR" evidence="3">
    <location>
        <begin position="303"/>
        <end position="333"/>
    </location>
</feature>
<evidence type="ECO:0000256" key="2">
    <source>
        <dbReference type="ARBA" id="ARBA00022737"/>
    </source>
</evidence>
<comment type="similarity">
    <text evidence="1">Belongs to the PPR family. P subfamily.</text>
</comment>
<dbReference type="NCBIfam" id="TIGR00756">
    <property type="entry name" value="PPR"/>
    <property type="match status" value="8"/>
</dbReference>
<evidence type="ECO:0000256" key="3">
    <source>
        <dbReference type="PROSITE-ProRule" id="PRU00708"/>
    </source>
</evidence>
<feature type="repeat" description="PPR" evidence="3">
    <location>
        <begin position="128"/>
        <end position="162"/>
    </location>
</feature>
<feature type="repeat" description="PPR" evidence="3">
    <location>
        <begin position="198"/>
        <end position="232"/>
    </location>
</feature>
<name>A0A6A3APQ7_HIBSY</name>
<comment type="caution">
    <text evidence="4">The sequence shown here is derived from an EMBL/GenBank/DDBJ whole genome shotgun (WGS) entry which is preliminary data.</text>
</comment>
<keyword evidence="2" id="KW-0677">Repeat</keyword>
<dbReference type="InterPro" id="IPR002885">
    <property type="entry name" value="PPR_rpt"/>
</dbReference>
<feature type="repeat" description="PPR" evidence="3">
    <location>
        <begin position="233"/>
        <end position="267"/>
    </location>
</feature>
<sequence length="421" mass="47505">MIQKLARESQIDGIQYLLQQMKLEGISCSEDLFVIVIDSYRQKGLVEQALKMFYRIKEFGCEPTVKIYNRVLDALLSENRLSMINPIYGCSPNIYTFSSLMKGYFKAGRVHEAFVCWNRMVREGIETNTVFYNTVIHGLCSNGKVNEALSLSYQMEENGWPPNVVSYSSLINGFAKVSDLVGASETWNVMMSNGCHPNVVAYTSMVDVLCRHCMFDCARSLIEKMVLENCTPSTVTFNAFIKGLCSNGRVDWAMKALDEMKHYGCVPNIITYNELLDGLFKVNRLKDAYVIVQEIEEKGIEWNLVTYNTIFSGFCHAGMLEDALQLLGKMLIRDNGIVIPCTVKMLAASDTAAAASLDFRLFISTCYSPGKIVLERASLFFTENISFHTRLDSPMVRSSSTDAWELLCGSGFFIFIWCYPT</sequence>
<dbReference type="InterPro" id="IPR011990">
    <property type="entry name" value="TPR-like_helical_dom_sf"/>
</dbReference>
<dbReference type="Gene3D" id="1.25.40.10">
    <property type="entry name" value="Tetratricopeptide repeat domain"/>
    <property type="match status" value="4"/>
</dbReference>
<evidence type="ECO:0000256" key="1">
    <source>
        <dbReference type="ARBA" id="ARBA00007626"/>
    </source>
</evidence>
<dbReference type="Pfam" id="PF12854">
    <property type="entry name" value="PPR_1"/>
    <property type="match status" value="3"/>
</dbReference>
<organism evidence="4 5">
    <name type="scientific">Hibiscus syriacus</name>
    <name type="common">Rose of Sharon</name>
    <dbReference type="NCBI Taxonomy" id="106335"/>
    <lineage>
        <taxon>Eukaryota</taxon>
        <taxon>Viridiplantae</taxon>
        <taxon>Streptophyta</taxon>
        <taxon>Embryophyta</taxon>
        <taxon>Tracheophyta</taxon>
        <taxon>Spermatophyta</taxon>
        <taxon>Magnoliopsida</taxon>
        <taxon>eudicotyledons</taxon>
        <taxon>Gunneridae</taxon>
        <taxon>Pentapetalae</taxon>
        <taxon>rosids</taxon>
        <taxon>malvids</taxon>
        <taxon>Malvales</taxon>
        <taxon>Malvaceae</taxon>
        <taxon>Malvoideae</taxon>
        <taxon>Hibiscus</taxon>
    </lineage>
</organism>
<feature type="repeat" description="PPR" evidence="3">
    <location>
        <begin position="268"/>
        <end position="302"/>
    </location>
</feature>
<evidence type="ECO:0000313" key="5">
    <source>
        <dbReference type="Proteomes" id="UP000436088"/>
    </source>
</evidence>
<gene>
    <name evidence="4" type="ORF">F3Y22_tig00110403pilonHSYRG00142</name>
</gene>
<dbReference type="AlphaFoldDB" id="A0A6A3APQ7"/>
<dbReference type="Proteomes" id="UP000436088">
    <property type="component" value="Unassembled WGS sequence"/>
</dbReference>
<keyword evidence="5" id="KW-1185">Reference proteome</keyword>
<accession>A0A6A3APQ7</accession>
<feature type="repeat" description="PPR" evidence="3">
    <location>
        <begin position="93"/>
        <end position="127"/>
    </location>
</feature>
<dbReference type="EMBL" id="VEPZ02000972">
    <property type="protein sequence ID" value="KAE8706176.1"/>
    <property type="molecule type" value="Genomic_DNA"/>
</dbReference>
<protein>
    <submittedName>
        <fullName evidence="4">Desiccation-related protein PCC13-62</fullName>
    </submittedName>
</protein>
<reference evidence="4" key="1">
    <citation type="submission" date="2019-09" db="EMBL/GenBank/DDBJ databases">
        <title>Draft genome information of white flower Hibiscus syriacus.</title>
        <authorList>
            <person name="Kim Y.-M."/>
        </authorList>
    </citation>
    <scope>NUCLEOTIDE SEQUENCE [LARGE SCALE GENOMIC DNA]</scope>
    <source>
        <strain evidence="4">YM2019G1</strain>
    </source>
</reference>
<dbReference type="PANTHER" id="PTHR46128">
    <property type="entry name" value="MITOCHONDRIAL GROUP I INTRON SPLICING FACTOR CCM1"/>
    <property type="match status" value="1"/>
</dbReference>
<dbReference type="PROSITE" id="PS51375">
    <property type="entry name" value="PPR"/>
    <property type="match status" value="8"/>
</dbReference>
<dbReference type="PANTHER" id="PTHR46128:SF195">
    <property type="entry name" value="PENTACOTRIPEPTIDE-REPEAT REGION OF PRORP DOMAIN-CONTAINING PROTEIN"/>
    <property type="match status" value="1"/>
</dbReference>
<dbReference type="InterPro" id="IPR050872">
    <property type="entry name" value="PPR_P_subfamily"/>
</dbReference>
<feature type="repeat" description="PPR" evidence="3">
    <location>
        <begin position="29"/>
        <end position="63"/>
    </location>
</feature>
<dbReference type="Pfam" id="PF13812">
    <property type="entry name" value="PPR_3"/>
    <property type="match status" value="1"/>
</dbReference>
<dbReference type="Pfam" id="PF13041">
    <property type="entry name" value="PPR_2"/>
    <property type="match status" value="2"/>
</dbReference>
<feature type="repeat" description="PPR" evidence="3">
    <location>
        <begin position="163"/>
        <end position="197"/>
    </location>
</feature>
<proteinExistence type="inferred from homology"/>